<feature type="domain" description="FZ" evidence="21">
    <location>
        <begin position="69"/>
        <end position="187"/>
    </location>
</feature>
<keyword evidence="9" id="KW-0297">G-protein coupled receptor</keyword>
<keyword evidence="13" id="KW-0325">Glycoprotein</keyword>
<evidence type="ECO:0000256" key="2">
    <source>
        <dbReference type="ARBA" id="ARBA00004651"/>
    </source>
</evidence>
<evidence type="ECO:0000256" key="8">
    <source>
        <dbReference type="ARBA" id="ARBA00022989"/>
    </source>
</evidence>
<proteinExistence type="inferred from homology"/>
<keyword evidence="11" id="KW-1015">Disulfide bond</keyword>
<feature type="compositionally biased region" description="Basic and acidic residues" evidence="18">
    <location>
        <begin position="796"/>
        <end position="855"/>
    </location>
</feature>
<feature type="transmembrane region" description="Helical" evidence="19">
    <location>
        <begin position="272"/>
        <end position="293"/>
    </location>
</feature>
<dbReference type="InterPro" id="IPR020067">
    <property type="entry name" value="Frizzled_dom"/>
</dbReference>
<feature type="signal peptide" evidence="20">
    <location>
        <begin position="1"/>
        <end position="20"/>
    </location>
</feature>
<dbReference type="GO" id="GO:0007224">
    <property type="term" value="P:smoothened signaling pathway"/>
    <property type="evidence" value="ECO:0007669"/>
    <property type="project" value="TreeGrafter"/>
</dbReference>
<dbReference type="AlphaFoldDB" id="A0A3L8E213"/>
<dbReference type="Gene3D" id="1.20.1070.10">
    <property type="entry name" value="Rhodopsin 7-helix transmembrane proteins"/>
    <property type="match status" value="1"/>
</dbReference>
<dbReference type="PROSITE" id="PS50038">
    <property type="entry name" value="FZ"/>
    <property type="match status" value="1"/>
</dbReference>
<dbReference type="PROSITE" id="PS50261">
    <property type="entry name" value="G_PROTEIN_RECEP_F2_4"/>
    <property type="match status" value="1"/>
</dbReference>
<feature type="domain" description="G-protein coupled receptors family 2 profile 2" evidence="22">
    <location>
        <begin position="236"/>
        <end position="501"/>
    </location>
</feature>
<dbReference type="InterPro" id="IPR041771">
    <property type="entry name" value="SMO_CRD"/>
</dbReference>
<dbReference type="InterPro" id="IPR017981">
    <property type="entry name" value="GPCR_2-like_7TM"/>
</dbReference>
<evidence type="ECO:0000313" key="24">
    <source>
        <dbReference type="Proteomes" id="UP000279307"/>
    </source>
</evidence>
<dbReference type="SMART" id="SM01330">
    <property type="entry name" value="Frizzled"/>
    <property type="match status" value="1"/>
</dbReference>
<dbReference type="SMART" id="SM00063">
    <property type="entry name" value="FRI"/>
    <property type="match status" value="1"/>
</dbReference>
<dbReference type="PRINTS" id="PR00489">
    <property type="entry name" value="FRIZZLED"/>
</dbReference>
<dbReference type="Gene3D" id="1.10.2000.10">
    <property type="entry name" value="Frizzled cysteine-rich domain"/>
    <property type="match status" value="1"/>
</dbReference>
<dbReference type="EMBL" id="QOIP01000001">
    <property type="protein sequence ID" value="RLU26572.1"/>
    <property type="molecule type" value="Genomic_DNA"/>
</dbReference>
<dbReference type="InterPro" id="IPR035683">
    <property type="entry name" value="SMO_7TM"/>
</dbReference>
<feature type="compositionally biased region" description="Polar residues" evidence="18">
    <location>
        <begin position="721"/>
        <end position="733"/>
    </location>
</feature>
<feature type="compositionally biased region" description="Basic and acidic residues" evidence="18">
    <location>
        <begin position="882"/>
        <end position="894"/>
    </location>
</feature>
<comment type="caution">
    <text evidence="17">Lacks conserved residue(s) required for the propagation of feature annotation.</text>
</comment>
<feature type="transmembrane region" description="Helical" evidence="19">
    <location>
        <begin position="452"/>
        <end position="472"/>
    </location>
</feature>
<evidence type="ECO:0000256" key="19">
    <source>
        <dbReference type="SAM" id="Phobius"/>
    </source>
</evidence>
<evidence type="ECO:0000256" key="16">
    <source>
        <dbReference type="ARBA" id="ARBA00035037"/>
    </source>
</evidence>
<gene>
    <name evidence="23" type="ORF">DMN91_000368</name>
</gene>
<dbReference type="Proteomes" id="UP000279307">
    <property type="component" value="Chromosome 1"/>
</dbReference>
<evidence type="ECO:0000256" key="17">
    <source>
        <dbReference type="PROSITE-ProRule" id="PRU00090"/>
    </source>
</evidence>
<comment type="subcellular location">
    <subcellularLocation>
        <location evidence="2">Cell membrane</location>
        <topology evidence="2">Multi-pass membrane protein</topology>
    </subcellularLocation>
    <subcellularLocation>
        <location evidence="1">Cell projection</location>
        <location evidence="1">Cilium</location>
    </subcellularLocation>
</comment>
<dbReference type="GO" id="GO:0005929">
    <property type="term" value="C:cilium"/>
    <property type="evidence" value="ECO:0007669"/>
    <property type="project" value="UniProtKB-SubCell"/>
</dbReference>
<evidence type="ECO:0000256" key="15">
    <source>
        <dbReference type="ARBA" id="ARBA00023273"/>
    </source>
</evidence>
<accession>A0A3L8E213</accession>
<feature type="chain" id="PRO_5018241861" description="Protein smoothened" evidence="20">
    <location>
        <begin position="21"/>
        <end position="976"/>
    </location>
</feature>
<evidence type="ECO:0000259" key="22">
    <source>
        <dbReference type="PROSITE" id="PS50261"/>
    </source>
</evidence>
<evidence type="ECO:0000256" key="10">
    <source>
        <dbReference type="ARBA" id="ARBA00023136"/>
    </source>
</evidence>
<feature type="compositionally biased region" description="Basic residues" evidence="18">
    <location>
        <begin position="856"/>
        <end position="865"/>
    </location>
</feature>
<dbReference type="Pfam" id="PF01392">
    <property type="entry name" value="Fz"/>
    <property type="match status" value="1"/>
</dbReference>
<evidence type="ECO:0000256" key="4">
    <source>
        <dbReference type="ARBA" id="ARBA00022473"/>
    </source>
</evidence>
<feature type="compositionally biased region" description="Basic and acidic residues" evidence="18">
    <location>
        <begin position="708"/>
        <end position="720"/>
    </location>
</feature>
<reference evidence="23 24" key="1">
    <citation type="journal article" date="2018" name="Genome Res.">
        <title>The genomic architecture and molecular evolution of ant odorant receptors.</title>
        <authorList>
            <person name="McKenzie S.K."/>
            <person name="Kronauer D.J.C."/>
        </authorList>
    </citation>
    <scope>NUCLEOTIDE SEQUENCE [LARGE SCALE GENOMIC DNA]</scope>
    <source>
        <strain evidence="23">Clonal line C1</strain>
    </source>
</reference>
<evidence type="ECO:0000256" key="12">
    <source>
        <dbReference type="ARBA" id="ARBA00023170"/>
    </source>
</evidence>
<dbReference type="GO" id="GO:0005113">
    <property type="term" value="F:patched binding"/>
    <property type="evidence" value="ECO:0007669"/>
    <property type="project" value="TreeGrafter"/>
</dbReference>
<dbReference type="CDD" id="cd15030">
    <property type="entry name" value="7tmF_SMO_homolog"/>
    <property type="match status" value="1"/>
</dbReference>
<evidence type="ECO:0000256" key="5">
    <source>
        <dbReference type="ARBA" id="ARBA00022475"/>
    </source>
</evidence>
<evidence type="ECO:0000256" key="3">
    <source>
        <dbReference type="ARBA" id="ARBA00008077"/>
    </source>
</evidence>
<feature type="region of interest" description="Disordered" evidence="18">
    <location>
        <begin position="708"/>
        <end position="757"/>
    </location>
</feature>
<dbReference type="GO" id="GO:0007389">
    <property type="term" value="P:pattern specification process"/>
    <property type="evidence" value="ECO:0007669"/>
    <property type="project" value="TreeGrafter"/>
</dbReference>
<dbReference type="GO" id="GO:0009888">
    <property type="term" value="P:tissue development"/>
    <property type="evidence" value="ECO:0007669"/>
    <property type="project" value="UniProtKB-ARBA"/>
</dbReference>
<keyword evidence="6 19" id="KW-0812">Transmembrane</keyword>
<evidence type="ECO:0000256" key="11">
    <source>
        <dbReference type="ARBA" id="ARBA00023157"/>
    </source>
</evidence>
<keyword evidence="8 19" id="KW-1133">Transmembrane helix</keyword>
<keyword evidence="7 20" id="KW-0732">Signal</keyword>
<evidence type="ECO:0000256" key="6">
    <source>
        <dbReference type="ARBA" id="ARBA00022692"/>
    </source>
</evidence>
<dbReference type="CDD" id="cd07451">
    <property type="entry name" value="CRD_SMO"/>
    <property type="match status" value="1"/>
</dbReference>
<evidence type="ECO:0000256" key="1">
    <source>
        <dbReference type="ARBA" id="ARBA00004138"/>
    </source>
</evidence>
<keyword evidence="5" id="KW-1003">Cell membrane</keyword>
<dbReference type="OrthoDB" id="10064659at2759"/>
<dbReference type="GO" id="GO:0071679">
    <property type="term" value="P:commissural neuron axon guidance"/>
    <property type="evidence" value="ECO:0007669"/>
    <property type="project" value="TreeGrafter"/>
</dbReference>
<evidence type="ECO:0000256" key="9">
    <source>
        <dbReference type="ARBA" id="ARBA00023040"/>
    </source>
</evidence>
<evidence type="ECO:0000256" key="20">
    <source>
        <dbReference type="SAM" id="SignalP"/>
    </source>
</evidence>
<dbReference type="GO" id="GO:0005886">
    <property type="term" value="C:plasma membrane"/>
    <property type="evidence" value="ECO:0007669"/>
    <property type="project" value="UniProtKB-SubCell"/>
</dbReference>
<name>A0A3L8E213_OOCBI</name>
<dbReference type="Pfam" id="PF01534">
    <property type="entry name" value="Frizzled"/>
    <property type="match status" value="1"/>
</dbReference>
<evidence type="ECO:0000256" key="14">
    <source>
        <dbReference type="ARBA" id="ARBA00023224"/>
    </source>
</evidence>
<evidence type="ECO:0000259" key="21">
    <source>
        <dbReference type="PROSITE" id="PS50038"/>
    </source>
</evidence>
<feature type="transmembrane region" description="Helical" evidence="19">
    <location>
        <begin position="239"/>
        <end position="260"/>
    </location>
</feature>
<feature type="compositionally biased region" description="Polar residues" evidence="18">
    <location>
        <begin position="866"/>
        <end position="881"/>
    </location>
</feature>
<evidence type="ECO:0000256" key="13">
    <source>
        <dbReference type="ARBA" id="ARBA00023180"/>
    </source>
</evidence>
<sequence>MRLLLWTVCLIGLLLHGCYTSSLELEDRFTTNSNCETTTWKSIELTHKESKYLLNYPIGELSPDASLCRRPAKCIPLDKDSYCMSAKLPYSSTTLDLIPGGVTQDVIKDKLHQLQTLKHVPKCWAVVQPFLCSIFMPKCVNDTVALPSREMCKMISGPCRLLLNHTIWPSFIRCDNAELFPQSCKSNVRELKFNTSGECLKPLVPTDNALSIFDGVEGCGTQCYDPLYTFDEHTQLHSFIVWCAGICCAFNFLAVVTFLIDWRNACKYPALVIFYINGCFMVSCIGWLAQFVASRDAIICRKDGTLRTKEPGGQNLSCVITFALVYYFLMAAMIWFVILTYAWHRSCRALGKIKDRIDKKSASFHLIAWCLPLILTVMIMGLGEIDGNSVMGICFVGYTNHVVRAAFVLGPIVLGALIGGCFLCRGLYMLICFKISCREIISNKLSSKIKHILIRMGVFSSLIIAAVVVTVYCHVCEMIYSWQWKQSFRDYMICKITTKYSDMSESECKMSVRPSTGKLQLHLFALFSTGIIMSSWVWTSSTVDAWLRFLKSMLSFLVCRAFTHEVEDPVRLSKHKLIARLFANRKTFNRAGRLSLSFRNSHEDPVGLDFDLNSEATRDISSTWAAALPNLVTRRCALVGGVTASVSSNRRNSLDSEINSYKCVSRESRRNSLDSQISVQISQMMKTVTVVPCWPRIRYGKNRPEFLRSNKCDSPPRRDSITSQDSQLVTQPSAIEVHNMGRRPGNAGLEERDLDSRNNNETQSMLMRFLLSQGEHSGSVENAEAIVEENQYVPDKNVDEMDKMEKGDESDADSENSRLEEKVKTPDFEEVNECSRNKSNKDNKNYRAYVHENNRRNRKSNRRSKYTLQQDAASQHLLQENDNLKAKSEKEKGAYRRTPIAMRDSSSSVSSSSLELSRLLRNDEQPKAREIATQTSPLPLDMLEMEELKQSIDDIINSRNSKGTQISPRFKSKHIT</sequence>
<dbReference type="PANTHER" id="PTHR11309:SF35">
    <property type="entry name" value="PROTEIN SMOOTHENED"/>
    <property type="match status" value="1"/>
</dbReference>
<feature type="transmembrane region" description="Helical" evidence="19">
    <location>
        <begin position="364"/>
        <end position="385"/>
    </location>
</feature>
<dbReference type="InterPro" id="IPR000539">
    <property type="entry name" value="Frizzled/Smoothened_7TM"/>
</dbReference>
<evidence type="ECO:0000256" key="18">
    <source>
        <dbReference type="SAM" id="MobiDB-lite"/>
    </source>
</evidence>
<evidence type="ECO:0000256" key="7">
    <source>
        <dbReference type="ARBA" id="ARBA00022729"/>
    </source>
</evidence>
<keyword evidence="14" id="KW-0807">Transducer</keyword>
<keyword evidence="10 19" id="KW-0472">Membrane</keyword>
<keyword evidence="15" id="KW-0966">Cell projection</keyword>
<dbReference type="InterPro" id="IPR015526">
    <property type="entry name" value="Frizzled/SFRP"/>
</dbReference>
<feature type="region of interest" description="Disordered" evidence="18">
    <location>
        <begin position="784"/>
        <end position="894"/>
    </location>
</feature>
<comment type="similarity">
    <text evidence="3">Belongs to the G-protein coupled receptor Fz/Smo family.</text>
</comment>
<dbReference type="GO" id="GO:0004930">
    <property type="term" value="F:G protein-coupled receptor activity"/>
    <property type="evidence" value="ECO:0007669"/>
    <property type="project" value="UniProtKB-KW"/>
</dbReference>
<dbReference type="GO" id="GO:0030425">
    <property type="term" value="C:dendrite"/>
    <property type="evidence" value="ECO:0007669"/>
    <property type="project" value="TreeGrafter"/>
</dbReference>
<protein>
    <recommendedName>
        <fullName evidence="16">Protein smoothened</fullName>
    </recommendedName>
</protein>
<evidence type="ECO:0000313" key="23">
    <source>
        <dbReference type="EMBL" id="RLU26572.1"/>
    </source>
</evidence>
<feature type="transmembrane region" description="Helical" evidence="19">
    <location>
        <begin position="405"/>
        <end position="431"/>
    </location>
</feature>
<organism evidence="23 24">
    <name type="scientific">Ooceraea biroi</name>
    <name type="common">Clonal raider ant</name>
    <name type="synonym">Cerapachys biroi</name>
    <dbReference type="NCBI Taxonomy" id="2015173"/>
    <lineage>
        <taxon>Eukaryota</taxon>
        <taxon>Metazoa</taxon>
        <taxon>Ecdysozoa</taxon>
        <taxon>Arthropoda</taxon>
        <taxon>Hexapoda</taxon>
        <taxon>Insecta</taxon>
        <taxon>Pterygota</taxon>
        <taxon>Neoptera</taxon>
        <taxon>Endopterygota</taxon>
        <taxon>Hymenoptera</taxon>
        <taxon>Apocrita</taxon>
        <taxon>Aculeata</taxon>
        <taxon>Formicoidea</taxon>
        <taxon>Formicidae</taxon>
        <taxon>Dorylinae</taxon>
        <taxon>Ooceraea</taxon>
    </lineage>
</organism>
<comment type="caution">
    <text evidence="23">The sequence shown here is derived from an EMBL/GenBank/DDBJ whole genome shotgun (WGS) entry which is preliminary data.</text>
</comment>
<dbReference type="InterPro" id="IPR036790">
    <property type="entry name" value="Frizzled_dom_sf"/>
</dbReference>
<dbReference type="SUPFAM" id="SSF63501">
    <property type="entry name" value="Frizzled cysteine-rich domain"/>
    <property type="match status" value="1"/>
</dbReference>
<dbReference type="PANTHER" id="PTHR11309">
    <property type="entry name" value="FRIZZLED"/>
    <property type="match status" value="1"/>
</dbReference>
<feature type="transmembrane region" description="Helical" evidence="19">
    <location>
        <begin position="313"/>
        <end position="343"/>
    </location>
</feature>
<keyword evidence="12" id="KW-0675">Receptor</keyword>
<keyword evidence="4" id="KW-0217">Developmental protein</keyword>
<dbReference type="GO" id="GO:0007417">
    <property type="term" value="P:central nervous system development"/>
    <property type="evidence" value="ECO:0007669"/>
    <property type="project" value="TreeGrafter"/>
</dbReference>